<evidence type="ECO:0000256" key="4">
    <source>
        <dbReference type="ARBA" id="ARBA00022806"/>
    </source>
</evidence>
<dbReference type="AlphaFoldDB" id="A0A8C1TPC2"/>
<feature type="domain" description="Helicase ATP-binding" evidence="12">
    <location>
        <begin position="126"/>
        <end position="301"/>
    </location>
</feature>
<dbReference type="GO" id="GO:0003723">
    <property type="term" value="F:RNA binding"/>
    <property type="evidence" value="ECO:0007669"/>
    <property type="project" value="UniProtKB-KW"/>
</dbReference>
<dbReference type="SMART" id="SM00490">
    <property type="entry name" value="HELICc"/>
    <property type="match status" value="1"/>
</dbReference>
<dbReference type="InterPro" id="IPR000629">
    <property type="entry name" value="RNA-helicase_DEAD-box_CS"/>
</dbReference>
<dbReference type="CDD" id="cd18787">
    <property type="entry name" value="SF2_C_DEAD"/>
    <property type="match status" value="1"/>
</dbReference>
<feature type="region of interest" description="Disordered" evidence="10">
    <location>
        <begin position="516"/>
        <end position="537"/>
    </location>
</feature>
<feature type="domain" description="DEAD-box RNA helicase Q" evidence="14">
    <location>
        <begin position="95"/>
        <end position="123"/>
    </location>
</feature>
<dbReference type="PROSITE" id="PS00039">
    <property type="entry name" value="DEAD_ATP_HELICASE"/>
    <property type="match status" value="1"/>
</dbReference>
<evidence type="ECO:0000256" key="11">
    <source>
        <dbReference type="SAM" id="Phobius"/>
    </source>
</evidence>
<protein>
    <recommendedName>
        <fullName evidence="1">RNA helicase</fullName>
        <ecNumber evidence="1">3.6.4.13</ecNumber>
    </recommendedName>
</protein>
<evidence type="ECO:0000256" key="8">
    <source>
        <dbReference type="PROSITE-ProRule" id="PRU00552"/>
    </source>
</evidence>
<feature type="region of interest" description="Disordered" evidence="10">
    <location>
        <begin position="479"/>
        <end position="504"/>
    </location>
</feature>
<keyword evidence="5 9" id="KW-0067">ATP-binding</keyword>
<evidence type="ECO:0000256" key="3">
    <source>
        <dbReference type="ARBA" id="ARBA00022801"/>
    </source>
</evidence>
<dbReference type="PROSITE" id="PS51195">
    <property type="entry name" value="Q_MOTIF"/>
    <property type="match status" value="1"/>
</dbReference>
<evidence type="ECO:0000256" key="5">
    <source>
        <dbReference type="ARBA" id="ARBA00022840"/>
    </source>
</evidence>
<proteinExistence type="inferred from homology"/>
<evidence type="ECO:0000313" key="15">
    <source>
        <dbReference type="Ensembl" id="ENSCCRP00015025235.1"/>
    </source>
</evidence>
<dbReference type="InterPro" id="IPR014001">
    <property type="entry name" value="Helicase_ATP-bd"/>
</dbReference>
<evidence type="ECO:0000256" key="7">
    <source>
        <dbReference type="ARBA" id="ARBA00047984"/>
    </source>
</evidence>
<dbReference type="GO" id="GO:0016787">
    <property type="term" value="F:hydrolase activity"/>
    <property type="evidence" value="ECO:0007669"/>
    <property type="project" value="UniProtKB-KW"/>
</dbReference>
<dbReference type="GO" id="GO:0003724">
    <property type="term" value="F:RNA helicase activity"/>
    <property type="evidence" value="ECO:0007669"/>
    <property type="project" value="UniProtKB-EC"/>
</dbReference>
<dbReference type="GO" id="GO:0005524">
    <property type="term" value="F:ATP binding"/>
    <property type="evidence" value="ECO:0007669"/>
    <property type="project" value="UniProtKB-KW"/>
</dbReference>
<dbReference type="InterPro" id="IPR011545">
    <property type="entry name" value="DEAD/DEAH_box_helicase_dom"/>
</dbReference>
<feature type="domain" description="Helicase C-terminal" evidence="13">
    <location>
        <begin position="329"/>
        <end position="476"/>
    </location>
</feature>
<comment type="catalytic activity">
    <reaction evidence="7">
        <text>ATP + H2O = ADP + phosphate + H(+)</text>
        <dbReference type="Rhea" id="RHEA:13065"/>
        <dbReference type="ChEBI" id="CHEBI:15377"/>
        <dbReference type="ChEBI" id="CHEBI:15378"/>
        <dbReference type="ChEBI" id="CHEBI:30616"/>
        <dbReference type="ChEBI" id="CHEBI:43474"/>
        <dbReference type="ChEBI" id="CHEBI:456216"/>
        <dbReference type="EC" id="3.6.4.13"/>
    </reaction>
</comment>
<dbReference type="Gene3D" id="3.40.50.300">
    <property type="entry name" value="P-loop containing nucleotide triphosphate hydrolases"/>
    <property type="match status" value="2"/>
</dbReference>
<feature type="region of interest" description="Disordered" evidence="10">
    <location>
        <begin position="1"/>
        <end position="46"/>
    </location>
</feature>
<dbReference type="Pfam" id="PF00270">
    <property type="entry name" value="DEAD"/>
    <property type="match status" value="1"/>
</dbReference>
<feature type="transmembrane region" description="Helical" evidence="11">
    <location>
        <begin position="650"/>
        <end position="672"/>
    </location>
</feature>
<name>A0A8C1TPC2_CYPCA</name>
<dbReference type="Proteomes" id="UP000694700">
    <property type="component" value="Unplaced"/>
</dbReference>
<dbReference type="Pfam" id="PF00271">
    <property type="entry name" value="Helicase_C"/>
    <property type="match status" value="1"/>
</dbReference>
<evidence type="ECO:0000259" key="13">
    <source>
        <dbReference type="PROSITE" id="PS51194"/>
    </source>
</evidence>
<reference evidence="15" key="1">
    <citation type="submission" date="2025-08" db="UniProtKB">
        <authorList>
            <consortium name="Ensembl"/>
        </authorList>
    </citation>
    <scope>IDENTIFICATION</scope>
</reference>
<accession>A0A8C1TPC2</accession>
<evidence type="ECO:0000256" key="1">
    <source>
        <dbReference type="ARBA" id="ARBA00012552"/>
    </source>
</evidence>
<dbReference type="InterPro" id="IPR046330">
    <property type="entry name" value="DDX17_ATP-bd-dom"/>
</dbReference>
<dbReference type="PROSITE" id="PS51194">
    <property type="entry name" value="HELICASE_CTER"/>
    <property type="match status" value="1"/>
</dbReference>
<evidence type="ECO:0000259" key="14">
    <source>
        <dbReference type="PROSITE" id="PS51195"/>
    </source>
</evidence>
<keyword evidence="11" id="KW-0472">Membrane</keyword>
<dbReference type="SUPFAM" id="SSF52540">
    <property type="entry name" value="P-loop containing nucleoside triphosphate hydrolases"/>
    <property type="match status" value="1"/>
</dbReference>
<dbReference type="FunFam" id="3.40.50.300:FF:000079">
    <property type="entry name" value="probable ATP-dependent RNA helicase DDX17"/>
    <property type="match status" value="1"/>
</dbReference>
<feature type="short sequence motif" description="Q motif" evidence="8">
    <location>
        <begin position="95"/>
        <end position="123"/>
    </location>
</feature>
<keyword evidence="4 9" id="KW-0347">Helicase</keyword>
<dbReference type="FunFam" id="3.40.50.300:FF:000008">
    <property type="entry name" value="ATP-dependent RNA helicase RhlB"/>
    <property type="match status" value="1"/>
</dbReference>
<dbReference type="PANTHER" id="PTHR47958">
    <property type="entry name" value="ATP-DEPENDENT RNA HELICASE DBP3"/>
    <property type="match status" value="1"/>
</dbReference>
<dbReference type="EC" id="3.6.4.13" evidence="1"/>
<dbReference type="InterPro" id="IPR027417">
    <property type="entry name" value="P-loop_NTPase"/>
</dbReference>
<keyword evidence="11" id="KW-0812">Transmembrane</keyword>
<keyword evidence="2 9" id="KW-0547">Nucleotide-binding</keyword>
<evidence type="ECO:0000256" key="9">
    <source>
        <dbReference type="RuleBase" id="RU000492"/>
    </source>
</evidence>
<evidence type="ECO:0000256" key="10">
    <source>
        <dbReference type="SAM" id="MobiDB-lite"/>
    </source>
</evidence>
<feature type="compositionally biased region" description="Basic and acidic residues" evidence="10">
    <location>
        <begin position="8"/>
        <end position="20"/>
    </location>
</feature>
<dbReference type="SMART" id="SM00487">
    <property type="entry name" value="DEXDc"/>
    <property type="match status" value="1"/>
</dbReference>
<dbReference type="InterPro" id="IPR014014">
    <property type="entry name" value="RNA_helicase_DEAD_Q_motif"/>
</dbReference>
<keyword evidence="6" id="KW-0694">RNA-binding</keyword>
<evidence type="ECO:0000259" key="12">
    <source>
        <dbReference type="PROSITE" id="PS51192"/>
    </source>
</evidence>
<keyword evidence="3 9" id="KW-0378">Hydrolase</keyword>
<comment type="similarity">
    <text evidence="9">Belongs to the DEAD box helicase family.</text>
</comment>
<dbReference type="InterPro" id="IPR001650">
    <property type="entry name" value="Helicase_C-like"/>
</dbReference>
<keyword evidence="11" id="KW-1133">Transmembrane helix</keyword>
<organism evidence="15 16">
    <name type="scientific">Cyprinus carpio</name>
    <name type="common">Common carp</name>
    <dbReference type="NCBI Taxonomy" id="7962"/>
    <lineage>
        <taxon>Eukaryota</taxon>
        <taxon>Metazoa</taxon>
        <taxon>Chordata</taxon>
        <taxon>Craniata</taxon>
        <taxon>Vertebrata</taxon>
        <taxon>Euteleostomi</taxon>
        <taxon>Actinopterygii</taxon>
        <taxon>Neopterygii</taxon>
        <taxon>Teleostei</taxon>
        <taxon>Ostariophysi</taxon>
        <taxon>Cypriniformes</taxon>
        <taxon>Cyprinidae</taxon>
        <taxon>Cyprininae</taxon>
        <taxon>Cyprinus</taxon>
    </lineage>
</organism>
<evidence type="ECO:0000256" key="6">
    <source>
        <dbReference type="ARBA" id="ARBA00022884"/>
    </source>
</evidence>
<dbReference type="PROSITE" id="PS51192">
    <property type="entry name" value="HELICASE_ATP_BIND_1"/>
    <property type="match status" value="1"/>
</dbReference>
<dbReference type="CDD" id="cd18050">
    <property type="entry name" value="DEADc_DDX17"/>
    <property type="match status" value="1"/>
</dbReference>
<dbReference type="Ensembl" id="ENSCCRT00015026141.1">
    <property type="protein sequence ID" value="ENSCCRP00015025235.1"/>
    <property type="gene ID" value="ENSCCRG00015009868.1"/>
</dbReference>
<evidence type="ECO:0000313" key="16">
    <source>
        <dbReference type="Proteomes" id="UP000694700"/>
    </source>
</evidence>
<sequence>MRGSSSYGDRDRDRGRDRGPRFGSSRVAPPPPKKFGNPGDRLRKKKWDLDQLPKFEKNFYSEHPEIHHISQYEVDEYRRKREITVRGSGCPKPVTNFHQAQFPQYVMDVLLEQNFKEPTAIQSQGFPLALSGRDMVGIAQTGSGKTLAYLLPAIVHINHQPYLERGDGPICLVLAPTRELAQQVQQVAYDYGKSSRIKSTCVYGGAPKGPQIRDLERGVEICIATPGRLIDFLEAGKTNLRRCTYLVLDEADRMLDMGFEPQIRKIVDQIRPDRQTLMWSATWPKEVRQLAEDFLHDYVQINIGALELSANHNILQIVDVCMENEKDNKLIQLMEEIMAEKENKTIIFVETKKRCDELTRRMRRDGWPAMCIHGDKSQPERDWVLSEFRSGKAPILIATDVASRGLDVEDVKFVINYDYPNSSEDYVHRIGRTARSTNKGTAYTFFTPGNLRQARDLVRVLEEARQAINPKLLQLVDTGRGGGGGGRMRYRGNNSGSNNPNLMYQDECDRRMRSVTGSNKETAAGMDETTTTQDPPTTVEEMTNIRAVGAEEGGSMAPEGESHFQLVVGVQEGKIRLDLPKVCLEQLHQLLLSLGQVHNHSWHSSSLLHHNLSWGSWVLGHTHLPHHHHLFLLLLLLESSIQRLCCLFNYYFFFLVVIVTCSFQSELLNIAVRYMVYSLYFPLCCRRKGLLCI</sequence>
<evidence type="ECO:0000256" key="2">
    <source>
        <dbReference type="ARBA" id="ARBA00022741"/>
    </source>
</evidence>